<proteinExistence type="inferred from homology"/>
<dbReference type="InterPro" id="IPR010998">
    <property type="entry name" value="Integrase_recombinase_N"/>
</dbReference>
<dbReference type="SUPFAM" id="SSF56349">
    <property type="entry name" value="DNA breaking-rejoining enzymes"/>
    <property type="match status" value="1"/>
</dbReference>
<evidence type="ECO:0000256" key="1">
    <source>
        <dbReference type="ARBA" id="ARBA00008857"/>
    </source>
</evidence>
<name>V6SNY2_9FLAO</name>
<dbReference type="GO" id="GO:0006310">
    <property type="term" value="P:DNA recombination"/>
    <property type="evidence" value="ECO:0007669"/>
    <property type="project" value="UniProtKB-KW"/>
</dbReference>
<dbReference type="EMBL" id="AVGG01000007">
    <property type="protein sequence ID" value="ESU28408.1"/>
    <property type="molecule type" value="Genomic_DNA"/>
</dbReference>
<dbReference type="PANTHER" id="PTHR30349:SF64">
    <property type="entry name" value="PROPHAGE INTEGRASE INTD-RELATED"/>
    <property type="match status" value="1"/>
</dbReference>
<dbReference type="InterPro" id="IPR011010">
    <property type="entry name" value="DNA_brk_join_enz"/>
</dbReference>
<dbReference type="GO" id="GO:0015074">
    <property type="term" value="P:DNA integration"/>
    <property type="evidence" value="ECO:0007669"/>
    <property type="project" value="InterPro"/>
</dbReference>
<protein>
    <recommendedName>
        <fullName evidence="4">Tyr recombinase domain-containing protein</fullName>
    </recommendedName>
</protein>
<evidence type="ECO:0000256" key="3">
    <source>
        <dbReference type="ARBA" id="ARBA00023172"/>
    </source>
</evidence>
<dbReference type="STRING" id="1341181.FLJC2902T_17680"/>
<evidence type="ECO:0000313" key="6">
    <source>
        <dbReference type="Proteomes" id="UP000018004"/>
    </source>
</evidence>
<dbReference type="OrthoDB" id="9806835at2"/>
<sequence>MPKITKLIANAYDYAYDLNGKKKYSEPKIYDANGDLSRRWYVYFSYRNPETGKLERQPTIDTGIMSYKTLRGRNKAIKRLRETVQLILENGYNPYDETDVIEEARKYTAPDAIDFILKLKEGQISDSYYRDFKSRLTQFKDWLINNGWEYRFITSVNEDVVISYLNSVAKKSSASNRNNTRSIISVFYTALVDNRIVQANFIDKINVMTSTPVRNRTYTVKQEAEIFELLEKSYPTLLLFIKFISYNFLRPVEVCRLKVGDIDFISRQLHVKTKTKAVKTKIIPRILFDEIPDLSKFSKNDYLFAMDQIGGNWETEDDNKRNYYSKQFNKVKKEFGLDENYGMYSFRHTFITKLYREFRKDLTIFEAESKLMMITGHATHEALKKYLRDIDAELPDDYSESIKKANAKKK</sequence>
<reference evidence="5 6" key="1">
    <citation type="submission" date="2013-08" db="EMBL/GenBank/DDBJ databases">
        <title>Flavobacterium limnosediminis JC2902 genome sequencing.</title>
        <authorList>
            <person name="Lee K."/>
            <person name="Yi H."/>
            <person name="Park S."/>
            <person name="Chun J."/>
        </authorList>
    </citation>
    <scope>NUCLEOTIDE SEQUENCE [LARGE SCALE GENOMIC DNA]</scope>
    <source>
        <strain evidence="5 6">JC2902</strain>
    </source>
</reference>
<organism evidence="5 6">
    <name type="scientific">Flavobacterium limnosediminis JC2902</name>
    <dbReference type="NCBI Taxonomy" id="1341181"/>
    <lineage>
        <taxon>Bacteria</taxon>
        <taxon>Pseudomonadati</taxon>
        <taxon>Bacteroidota</taxon>
        <taxon>Flavobacteriia</taxon>
        <taxon>Flavobacteriales</taxon>
        <taxon>Flavobacteriaceae</taxon>
        <taxon>Flavobacterium</taxon>
    </lineage>
</organism>
<dbReference type="Gene3D" id="1.10.443.10">
    <property type="entry name" value="Intergrase catalytic core"/>
    <property type="match status" value="1"/>
</dbReference>
<dbReference type="InterPro" id="IPR002104">
    <property type="entry name" value="Integrase_catalytic"/>
</dbReference>
<dbReference type="PATRIC" id="fig|1341181.4.peg.1741"/>
<feature type="domain" description="Tyr recombinase" evidence="4">
    <location>
        <begin position="213"/>
        <end position="399"/>
    </location>
</feature>
<dbReference type="GO" id="GO:0003677">
    <property type="term" value="F:DNA binding"/>
    <property type="evidence" value="ECO:0007669"/>
    <property type="project" value="UniProtKB-KW"/>
</dbReference>
<evidence type="ECO:0000313" key="5">
    <source>
        <dbReference type="EMBL" id="ESU28408.1"/>
    </source>
</evidence>
<evidence type="ECO:0000259" key="4">
    <source>
        <dbReference type="PROSITE" id="PS51898"/>
    </source>
</evidence>
<dbReference type="InterPro" id="IPR013762">
    <property type="entry name" value="Integrase-like_cat_sf"/>
</dbReference>
<keyword evidence="2" id="KW-0238">DNA-binding</keyword>
<dbReference type="Gene3D" id="1.10.150.130">
    <property type="match status" value="1"/>
</dbReference>
<dbReference type="PROSITE" id="PS51898">
    <property type="entry name" value="TYR_RECOMBINASE"/>
    <property type="match status" value="1"/>
</dbReference>
<dbReference type="RefSeq" id="WP_023579391.1">
    <property type="nucleotide sequence ID" value="NZ_AVGG01000007.1"/>
</dbReference>
<dbReference type="eggNOG" id="COG0582">
    <property type="taxonomic scope" value="Bacteria"/>
</dbReference>
<dbReference type="AlphaFoldDB" id="V6SNY2"/>
<dbReference type="InterPro" id="IPR050090">
    <property type="entry name" value="Tyrosine_recombinase_XerCD"/>
</dbReference>
<dbReference type="Proteomes" id="UP000018004">
    <property type="component" value="Unassembled WGS sequence"/>
</dbReference>
<comment type="similarity">
    <text evidence="1">Belongs to the 'phage' integrase family.</text>
</comment>
<dbReference type="PANTHER" id="PTHR30349">
    <property type="entry name" value="PHAGE INTEGRASE-RELATED"/>
    <property type="match status" value="1"/>
</dbReference>
<keyword evidence="3" id="KW-0233">DNA recombination</keyword>
<dbReference type="Pfam" id="PF00589">
    <property type="entry name" value="Phage_integrase"/>
    <property type="match status" value="1"/>
</dbReference>
<keyword evidence="6" id="KW-1185">Reference proteome</keyword>
<gene>
    <name evidence="5" type="ORF">FLJC2902T_17680</name>
</gene>
<comment type="caution">
    <text evidence="5">The sequence shown here is derived from an EMBL/GenBank/DDBJ whole genome shotgun (WGS) entry which is preliminary data.</text>
</comment>
<accession>V6SNY2</accession>
<evidence type="ECO:0000256" key="2">
    <source>
        <dbReference type="ARBA" id="ARBA00023125"/>
    </source>
</evidence>